<dbReference type="InterPro" id="IPR036388">
    <property type="entry name" value="WH-like_DNA-bd_sf"/>
</dbReference>
<sequence length="186" mass="20080">MATGRDTLVGNRDPQRGERRSGWEKMAGMADADEPTMPDSMALLLVAAGQLLSRRVEDELAALGLTLRHYGALGHLAHRPDMSYSDLARRAGITSQSMHATVRMLEQSGAVKRTLPGHGHAARLEVTDHGRRLLAAVGEAAVHLDQELFAHLTDEQRSGLRAGLLALAPPSRSPRSGPSEQSARDR</sequence>
<dbReference type="Pfam" id="PF12802">
    <property type="entry name" value="MarR_2"/>
    <property type="match status" value="1"/>
</dbReference>
<dbReference type="InterPro" id="IPR000835">
    <property type="entry name" value="HTH_MarR-typ"/>
</dbReference>
<dbReference type="InterPro" id="IPR039422">
    <property type="entry name" value="MarR/SlyA-like"/>
</dbReference>
<feature type="region of interest" description="Disordered" evidence="1">
    <location>
        <begin position="164"/>
        <end position="186"/>
    </location>
</feature>
<reference evidence="3 4" key="1">
    <citation type="submission" date="2022-03" db="EMBL/GenBank/DDBJ databases">
        <title>Pseudonocardia alaer sp. nov., a novel actinomycete isolated from reed forest soil.</title>
        <authorList>
            <person name="Wang L."/>
        </authorList>
    </citation>
    <scope>NUCLEOTIDE SEQUENCE [LARGE SCALE GENOMIC DNA]</scope>
    <source>
        <strain evidence="3 4">Y-16303</strain>
    </source>
</reference>
<dbReference type="SUPFAM" id="SSF46785">
    <property type="entry name" value="Winged helix' DNA-binding domain"/>
    <property type="match status" value="1"/>
</dbReference>
<evidence type="ECO:0000313" key="4">
    <source>
        <dbReference type="Proteomes" id="UP001299970"/>
    </source>
</evidence>
<dbReference type="PROSITE" id="PS50995">
    <property type="entry name" value="HTH_MARR_2"/>
    <property type="match status" value="1"/>
</dbReference>
<organism evidence="3 4">
    <name type="scientific">Pseudonocardia alaniniphila</name>
    <dbReference type="NCBI Taxonomy" id="75291"/>
    <lineage>
        <taxon>Bacteria</taxon>
        <taxon>Bacillati</taxon>
        <taxon>Actinomycetota</taxon>
        <taxon>Actinomycetes</taxon>
        <taxon>Pseudonocardiales</taxon>
        <taxon>Pseudonocardiaceae</taxon>
        <taxon>Pseudonocardia</taxon>
    </lineage>
</organism>
<evidence type="ECO:0000256" key="1">
    <source>
        <dbReference type="SAM" id="MobiDB-lite"/>
    </source>
</evidence>
<proteinExistence type="predicted"/>
<feature type="compositionally biased region" description="Basic and acidic residues" evidence="1">
    <location>
        <begin position="13"/>
        <end position="23"/>
    </location>
</feature>
<evidence type="ECO:0000259" key="2">
    <source>
        <dbReference type="PROSITE" id="PS50995"/>
    </source>
</evidence>
<comment type="caution">
    <text evidence="3">The sequence shown here is derived from an EMBL/GenBank/DDBJ whole genome shotgun (WGS) entry which is preliminary data.</text>
</comment>
<keyword evidence="4" id="KW-1185">Reference proteome</keyword>
<dbReference type="Gene3D" id="1.10.10.10">
    <property type="entry name" value="Winged helix-like DNA-binding domain superfamily/Winged helix DNA-binding domain"/>
    <property type="match status" value="1"/>
</dbReference>
<dbReference type="PANTHER" id="PTHR33164">
    <property type="entry name" value="TRANSCRIPTIONAL REGULATOR, MARR FAMILY"/>
    <property type="match status" value="1"/>
</dbReference>
<evidence type="ECO:0000313" key="3">
    <source>
        <dbReference type="EMBL" id="MCH6169916.1"/>
    </source>
</evidence>
<name>A0ABS9TN16_9PSEU</name>
<feature type="region of interest" description="Disordered" evidence="1">
    <location>
        <begin position="1"/>
        <end position="25"/>
    </location>
</feature>
<dbReference type="SMART" id="SM00347">
    <property type="entry name" value="HTH_MARR"/>
    <property type="match status" value="1"/>
</dbReference>
<feature type="domain" description="HTH marR-type" evidence="2">
    <location>
        <begin position="38"/>
        <end position="169"/>
    </location>
</feature>
<dbReference type="RefSeq" id="WP_241040610.1">
    <property type="nucleotide sequence ID" value="NZ_BAAAJF010000032.1"/>
</dbReference>
<feature type="compositionally biased region" description="Low complexity" evidence="1">
    <location>
        <begin position="164"/>
        <end position="179"/>
    </location>
</feature>
<dbReference type="InterPro" id="IPR036390">
    <property type="entry name" value="WH_DNA-bd_sf"/>
</dbReference>
<gene>
    <name evidence="3" type="ORF">MMF94_29815</name>
</gene>
<protein>
    <submittedName>
        <fullName evidence="3">MarR family winged helix-turn-helix transcriptional regulator</fullName>
    </submittedName>
</protein>
<dbReference type="Proteomes" id="UP001299970">
    <property type="component" value="Unassembled WGS sequence"/>
</dbReference>
<dbReference type="EMBL" id="JAKXMK010000029">
    <property type="protein sequence ID" value="MCH6169916.1"/>
    <property type="molecule type" value="Genomic_DNA"/>
</dbReference>
<accession>A0ABS9TN16</accession>
<dbReference type="PANTHER" id="PTHR33164:SF43">
    <property type="entry name" value="HTH-TYPE TRANSCRIPTIONAL REPRESSOR YETL"/>
    <property type="match status" value="1"/>
</dbReference>